<feature type="region of interest" description="Disordered" evidence="1">
    <location>
        <begin position="761"/>
        <end position="793"/>
    </location>
</feature>
<gene>
    <name evidence="2" type="ORF">GUITHDRAFT_62617</name>
</gene>
<feature type="compositionally biased region" description="Pro residues" evidence="1">
    <location>
        <begin position="761"/>
        <end position="785"/>
    </location>
</feature>
<dbReference type="EnsemblProtists" id="EKX55124">
    <property type="protein sequence ID" value="EKX55124"/>
    <property type="gene ID" value="GUITHDRAFT_62617"/>
</dbReference>
<dbReference type="PaxDb" id="55529-EKX55124"/>
<dbReference type="GeneID" id="17311990"/>
<feature type="non-terminal residue" evidence="2">
    <location>
        <position position="1"/>
    </location>
</feature>
<evidence type="ECO:0000313" key="3">
    <source>
        <dbReference type="EnsemblProtists" id="EKX55124"/>
    </source>
</evidence>
<dbReference type="eggNOG" id="ENOG502REVD">
    <property type="taxonomic scope" value="Eukaryota"/>
</dbReference>
<name>L1K3D5_GUITC</name>
<evidence type="ECO:0000313" key="2">
    <source>
        <dbReference type="EMBL" id="EKX55124.1"/>
    </source>
</evidence>
<evidence type="ECO:0000256" key="1">
    <source>
        <dbReference type="SAM" id="MobiDB-lite"/>
    </source>
</evidence>
<dbReference type="RefSeq" id="XP_005842104.1">
    <property type="nucleotide sequence ID" value="XM_005842047.1"/>
</dbReference>
<sequence>DQIRLLYIISKYSSPARQPGDEELCMRRLPLVVLMYEAIIEDVLDYDYAPVWSQRISRNVWMNVTQEGIHALDDFISKNLCRNIKLQSKDFSAVTAYQITEKGLNFLARAPKEILMAVDDFLYRSGDVLQVRFNGSDFEIYTSSGFSQQSGVTDTEDVSYVSSPWLPQSLRYTSKPLRSFAHRAYEAAEGISQLNDELDSAIRLRNVNLLVAEWIPLGPNQLWYLMDRLGVLDRCQGGMFTAQVDNNPAKSKFQCPVGLTAVRVLDFDLSEAVNFEAEILYPEEPGIVQQVEYFGMHMDVDGGIMIGLKVEAIEKSPAEQLSIDLISRLVVDIMNDSSRIIGDLLSEYQRVQMNMVFRGESFSREKFVLYLADSIEPLTKAEAYMNDAQFVAELRQIVGDLQSVHCLSSEDVVILGSKGCIAAGPRCKMNEELLARFMVLGARDNFVKSVFVRLKVLNSELLHIRDLLIKHNEHPNRGNVIREKLADASRDISLLKELQQYLVESLQGFRVPPLPSELSGRKMYSFLDLHSRLKDAVLRARDLYKLIEGAENEYRTLVKMMDVVGKSALEQVVKFTKQNTQDLVQNSLTEARNAQGMQMVNIMMAGNFIFALIDKAVGGVENWNGDYDKEWLIVLDRNFPLSIFGFHVIAFILWSWLLTSLLNHLAAEADGYLIWRLKMNRKIDPKAMTAWASTKVLISSSVDMDRTVRPARKMRKAYWEETSHSRWKGPAPLLEIFYDETNGFLLQVVFSYQKTKCVLPPPPPPSLSTPPAPSLSTLPPFPPSLPRSNDLQV</sequence>
<protein>
    <submittedName>
        <fullName evidence="2 3">Uncharacterized protein</fullName>
    </submittedName>
</protein>
<keyword evidence="4" id="KW-1185">Reference proteome</keyword>
<reference evidence="4" key="2">
    <citation type="submission" date="2012-11" db="EMBL/GenBank/DDBJ databases">
        <authorList>
            <person name="Kuo A."/>
            <person name="Curtis B.A."/>
            <person name="Tanifuji G."/>
            <person name="Burki F."/>
            <person name="Gruber A."/>
            <person name="Irimia M."/>
            <person name="Maruyama S."/>
            <person name="Arias M.C."/>
            <person name="Ball S.G."/>
            <person name="Gile G.H."/>
            <person name="Hirakawa Y."/>
            <person name="Hopkins J.F."/>
            <person name="Rensing S.A."/>
            <person name="Schmutz J."/>
            <person name="Symeonidi A."/>
            <person name="Elias M."/>
            <person name="Eveleigh R.J."/>
            <person name="Herman E.K."/>
            <person name="Klute M.J."/>
            <person name="Nakayama T."/>
            <person name="Obornik M."/>
            <person name="Reyes-Prieto A."/>
            <person name="Armbrust E.V."/>
            <person name="Aves S.J."/>
            <person name="Beiko R.G."/>
            <person name="Coutinho P."/>
            <person name="Dacks J.B."/>
            <person name="Durnford D.G."/>
            <person name="Fast N.M."/>
            <person name="Green B.R."/>
            <person name="Grisdale C."/>
            <person name="Hempe F."/>
            <person name="Henrissat B."/>
            <person name="Hoppner M.P."/>
            <person name="Ishida K.-I."/>
            <person name="Kim E."/>
            <person name="Koreny L."/>
            <person name="Kroth P.G."/>
            <person name="Liu Y."/>
            <person name="Malik S.-B."/>
            <person name="Maier U.G."/>
            <person name="McRose D."/>
            <person name="Mock T."/>
            <person name="Neilson J.A."/>
            <person name="Onodera N.T."/>
            <person name="Poole A.M."/>
            <person name="Pritham E.J."/>
            <person name="Richards T.A."/>
            <person name="Rocap G."/>
            <person name="Roy S.W."/>
            <person name="Sarai C."/>
            <person name="Schaack S."/>
            <person name="Shirato S."/>
            <person name="Slamovits C.H."/>
            <person name="Spencer D.F."/>
            <person name="Suzuki S."/>
            <person name="Worden A.Z."/>
            <person name="Zauner S."/>
            <person name="Barry K."/>
            <person name="Bell C."/>
            <person name="Bharti A.K."/>
            <person name="Crow J.A."/>
            <person name="Grimwood J."/>
            <person name="Kramer R."/>
            <person name="Lindquist E."/>
            <person name="Lucas S."/>
            <person name="Salamov A."/>
            <person name="McFadden G.I."/>
            <person name="Lane C.E."/>
            <person name="Keeling P.J."/>
            <person name="Gray M.W."/>
            <person name="Grigoriev I.V."/>
            <person name="Archibald J.M."/>
        </authorList>
    </citation>
    <scope>NUCLEOTIDE SEQUENCE</scope>
    <source>
        <strain evidence="4">CCMP2712</strain>
    </source>
</reference>
<organism evidence="2">
    <name type="scientific">Guillardia theta (strain CCMP2712)</name>
    <name type="common">Cryptophyte</name>
    <dbReference type="NCBI Taxonomy" id="905079"/>
    <lineage>
        <taxon>Eukaryota</taxon>
        <taxon>Cryptophyceae</taxon>
        <taxon>Pyrenomonadales</taxon>
        <taxon>Geminigeraceae</taxon>
        <taxon>Guillardia</taxon>
    </lineage>
</organism>
<dbReference type="AlphaFoldDB" id="L1K3D5"/>
<proteinExistence type="predicted"/>
<reference evidence="2 4" key="1">
    <citation type="journal article" date="2012" name="Nature">
        <title>Algal genomes reveal evolutionary mosaicism and the fate of nucleomorphs.</title>
        <authorList>
            <consortium name="DOE Joint Genome Institute"/>
            <person name="Curtis B.A."/>
            <person name="Tanifuji G."/>
            <person name="Burki F."/>
            <person name="Gruber A."/>
            <person name="Irimia M."/>
            <person name="Maruyama S."/>
            <person name="Arias M.C."/>
            <person name="Ball S.G."/>
            <person name="Gile G.H."/>
            <person name="Hirakawa Y."/>
            <person name="Hopkins J.F."/>
            <person name="Kuo A."/>
            <person name="Rensing S.A."/>
            <person name="Schmutz J."/>
            <person name="Symeonidi A."/>
            <person name="Elias M."/>
            <person name="Eveleigh R.J."/>
            <person name="Herman E.K."/>
            <person name="Klute M.J."/>
            <person name="Nakayama T."/>
            <person name="Obornik M."/>
            <person name="Reyes-Prieto A."/>
            <person name="Armbrust E.V."/>
            <person name="Aves S.J."/>
            <person name="Beiko R.G."/>
            <person name="Coutinho P."/>
            <person name="Dacks J.B."/>
            <person name="Durnford D.G."/>
            <person name="Fast N.M."/>
            <person name="Green B.R."/>
            <person name="Grisdale C.J."/>
            <person name="Hempel F."/>
            <person name="Henrissat B."/>
            <person name="Hoppner M.P."/>
            <person name="Ishida K."/>
            <person name="Kim E."/>
            <person name="Koreny L."/>
            <person name="Kroth P.G."/>
            <person name="Liu Y."/>
            <person name="Malik S.B."/>
            <person name="Maier U.G."/>
            <person name="McRose D."/>
            <person name="Mock T."/>
            <person name="Neilson J.A."/>
            <person name="Onodera N.T."/>
            <person name="Poole A.M."/>
            <person name="Pritham E.J."/>
            <person name="Richards T.A."/>
            <person name="Rocap G."/>
            <person name="Roy S.W."/>
            <person name="Sarai C."/>
            <person name="Schaack S."/>
            <person name="Shirato S."/>
            <person name="Slamovits C.H."/>
            <person name="Spencer D.F."/>
            <person name="Suzuki S."/>
            <person name="Worden A.Z."/>
            <person name="Zauner S."/>
            <person name="Barry K."/>
            <person name="Bell C."/>
            <person name="Bharti A.K."/>
            <person name="Crow J.A."/>
            <person name="Grimwood J."/>
            <person name="Kramer R."/>
            <person name="Lindquist E."/>
            <person name="Lucas S."/>
            <person name="Salamov A."/>
            <person name="McFadden G.I."/>
            <person name="Lane C.E."/>
            <person name="Keeling P.J."/>
            <person name="Gray M.W."/>
            <person name="Grigoriev I.V."/>
            <person name="Archibald J.M."/>
        </authorList>
    </citation>
    <scope>NUCLEOTIDE SEQUENCE</scope>
    <source>
        <strain evidence="2 4">CCMP2712</strain>
    </source>
</reference>
<dbReference type="EMBL" id="JH992965">
    <property type="protein sequence ID" value="EKX55124.1"/>
    <property type="molecule type" value="Genomic_DNA"/>
</dbReference>
<reference evidence="3" key="3">
    <citation type="submission" date="2016-03" db="UniProtKB">
        <authorList>
            <consortium name="EnsemblProtists"/>
        </authorList>
    </citation>
    <scope>IDENTIFICATION</scope>
</reference>
<accession>L1K3D5</accession>
<dbReference type="KEGG" id="gtt:GUITHDRAFT_62617"/>
<evidence type="ECO:0000313" key="4">
    <source>
        <dbReference type="Proteomes" id="UP000011087"/>
    </source>
</evidence>
<dbReference type="HOGENOM" id="CLU_003859_0_1_1"/>
<dbReference type="Proteomes" id="UP000011087">
    <property type="component" value="Unassembled WGS sequence"/>
</dbReference>